<comment type="function">
    <text evidence="16">Choline transporter.</text>
</comment>
<keyword evidence="11" id="KW-0496">Mitochondrion</keyword>
<keyword evidence="13" id="KW-0325">Glycoprotein</keyword>
<reference evidence="17" key="1">
    <citation type="submission" date="2025-08" db="UniProtKB">
        <authorList>
            <consortium name="Ensembl"/>
        </authorList>
    </citation>
    <scope>IDENTIFICATION</scope>
</reference>
<keyword evidence="18" id="KW-1185">Reference proteome</keyword>
<comment type="catalytic activity">
    <reaction evidence="14">
        <text>choline(out) + n H(+)(in) = choline(in) + n H(+)(out)</text>
        <dbReference type="Rhea" id="RHEA:75463"/>
        <dbReference type="ChEBI" id="CHEBI:15354"/>
        <dbReference type="ChEBI" id="CHEBI:15378"/>
    </reaction>
</comment>
<dbReference type="GO" id="GO:0005886">
    <property type="term" value="C:plasma membrane"/>
    <property type="evidence" value="ECO:0007669"/>
    <property type="project" value="UniProtKB-SubCell"/>
</dbReference>
<organism evidence="17 18">
    <name type="scientific">Paramormyrops kingsleyae</name>
    <dbReference type="NCBI Taxonomy" id="1676925"/>
    <lineage>
        <taxon>Eukaryota</taxon>
        <taxon>Metazoa</taxon>
        <taxon>Chordata</taxon>
        <taxon>Craniata</taxon>
        <taxon>Vertebrata</taxon>
        <taxon>Euteleostomi</taxon>
        <taxon>Actinopterygii</taxon>
        <taxon>Neopterygii</taxon>
        <taxon>Teleostei</taxon>
        <taxon>Osteoglossocephala</taxon>
        <taxon>Osteoglossomorpha</taxon>
        <taxon>Osteoglossiformes</taxon>
        <taxon>Mormyridae</taxon>
        <taxon>Paramormyrops</taxon>
    </lineage>
</organism>
<keyword evidence="7" id="KW-0597">Phosphoprotein</keyword>
<feature type="transmembrane region" description="Helical" evidence="16">
    <location>
        <begin position="564"/>
        <end position="585"/>
    </location>
</feature>
<keyword evidence="5" id="KW-0050">Antiport</keyword>
<comment type="subcellular location">
    <subcellularLocation>
        <location evidence="2 16">Cell membrane</location>
        <topology evidence="2 16">Multi-pass membrane protein</topology>
    </subcellularLocation>
    <subcellularLocation>
        <location evidence="1">Mitochondrion outer membrane</location>
        <topology evidence="1">Multi-pass membrane protein</topology>
    </subcellularLocation>
</comment>
<evidence type="ECO:0000256" key="1">
    <source>
        <dbReference type="ARBA" id="ARBA00004374"/>
    </source>
</evidence>
<feature type="transmembrane region" description="Helical" evidence="16">
    <location>
        <begin position="196"/>
        <end position="216"/>
    </location>
</feature>
<evidence type="ECO:0000256" key="8">
    <source>
        <dbReference type="ARBA" id="ARBA00022692"/>
    </source>
</evidence>
<evidence type="ECO:0000256" key="12">
    <source>
        <dbReference type="ARBA" id="ARBA00023136"/>
    </source>
</evidence>
<evidence type="ECO:0000256" key="5">
    <source>
        <dbReference type="ARBA" id="ARBA00022449"/>
    </source>
</evidence>
<feature type="transmembrane region" description="Helical" evidence="16">
    <location>
        <begin position="279"/>
        <end position="300"/>
    </location>
</feature>
<evidence type="ECO:0000256" key="6">
    <source>
        <dbReference type="ARBA" id="ARBA00022475"/>
    </source>
</evidence>
<dbReference type="AlphaFoldDB" id="A0A3B3S7Y9"/>
<evidence type="ECO:0000256" key="13">
    <source>
        <dbReference type="ARBA" id="ARBA00023180"/>
    </source>
</evidence>
<dbReference type="InterPro" id="IPR007603">
    <property type="entry name" value="Choline_transptr-like"/>
</dbReference>
<proteinExistence type="inferred from homology"/>
<evidence type="ECO:0000256" key="10">
    <source>
        <dbReference type="ARBA" id="ARBA00022989"/>
    </source>
</evidence>
<evidence type="ECO:0000256" key="16">
    <source>
        <dbReference type="RuleBase" id="RU368066"/>
    </source>
</evidence>
<evidence type="ECO:0000256" key="2">
    <source>
        <dbReference type="ARBA" id="ARBA00004651"/>
    </source>
</evidence>
<accession>A0A3B3S7Y9</accession>
<evidence type="ECO:0000313" key="18">
    <source>
        <dbReference type="Proteomes" id="UP000261540"/>
    </source>
</evidence>
<keyword evidence="8 16" id="KW-0812">Transmembrane</keyword>
<dbReference type="Ensembl" id="ENSPKIT00000006844.1">
    <property type="protein sequence ID" value="ENSPKIP00000026096.1"/>
    <property type="gene ID" value="ENSPKIG00000008518.1"/>
</dbReference>
<name>A0A3B3S7Y9_9TELE</name>
<evidence type="ECO:0000256" key="4">
    <source>
        <dbReference type="ARBA" id="ARBA00022448"/>
    </source>
</evidence>
<comment type="catalytic activity">
    <reaction evidence="15">
        <text>ethanolamine(out) + n H(+)(in) = ethanolamine(in) + n H(+)(out)</text>
        <dbReference type="Rhea" id="RHEA:75467"/>
        <dbReference type="ChEBI" id="CHEBI:15378"/>
        <dbReference type="ChEBI" id="CHEBI:57603"/>
    </reaction>
</comment>
<comment type="similarity">
    <text evidence="3 16">Belongs to the CTL (choline transporter-like) family.</text>
</comment>
<dbReference type="Proteomes" id="UP000261540">
    <property type="component" value="Unplaced"/>
</dbReference>
<dbReference type="Pfam" id="PF04515">
    <property type="entry name" value="Choline_transpo"/>
    <property type="match status" value="1"/>
</dbReference>
<evidence type="ECO:0000256" key="15">
    <source>
        <dbReference type="ARBA" id="ARBA00036560"/>
    </source>
</evidence>
<dbReference type="GO" id="GO:0005741">
    <property type="term" value="C:mitochondrial outer membrane"/>
    <property type="evidence" value="ECO:0007669"/>
    <property type="project" value="UniProtKB-SubCell"/>
</dbReference>
<dbReference type="PANTHER" id="PTHR12385:SF34">
    <property type="entry name" value="CHOLINE TRANSPORTER-LIKE PROTEIN 2"/>
    <property type="match status" value="1"/>
</dbReference>
<reference evidence="17" key="2">
    <citation type="submission" date="2025-09" db="UniProtKB">
        <authorList>
            <consortium name="Ensembl"/>
        </authorList>
    </citation>
    <scope>IDENTIFICATION</scope>
</reference>
<dbReference type="GO" id="GO:0015297">
    <property type="term" value="F:antiporter activity"/>
    <property type="evidence" value="ECO:0007669"/>
    <property type="project" value="UniProtKB-KW"/>
</dbReference>
<feature type="transmembrane region" description="Helical" evidence="16">
    <location>
        <begin position="320"/>
        <end position="344"/>
    </location>
</feature>
<feature type="transmembrane region" description="Helical" evidence="16">
    <location>
        <begin position="223"/>
        <end position="241"/>
    </location>
</feature>
<feature type="transmembrane region" description="Helical" evidence="16">
    <location>
        <begin position="30"/>
        <end position="50"/>
    </location>
</feature>
<evidence type="ECO:0000256" key="11">
    <source>
        <dbReference type="ARBA" id="ARBA00023128"/>
    </source>
</evidence>
<sequence>MFSMRVGACGMTSDIHVSCCFLIGRGCTDVICCILFILALLGYFVVGILGKHLTGYWEHSRILCDEEKKPFLFYFNIMKCASPLVLLEFQCPTTQICVEKCPDRFMTLKKAYKNELDKKYYSSYCKEGADLSISHRCFPALKKNDDGVIVVGNRTTFQDGSETTNSTDLLEGANSMKVRELRMVAMKIFEDYTQSWHWILLGLVMAMIFSLIFIVLMRFLAGIMIWIMIFLVIAVIGYGIFHCYLEYSRLKFEPGANITIRDLGLQTDFSVYLEIRQTWLAFLIILCILELVIVLLLIFLRKRILIAIALIKEASRAIGYVMSSLFYPLLTFALVALVIAYWAVTAVFLSTSNEAIYKVFNETECPYSRDTCDPKTFNTSNASSACADAQCLFAFYGGETYYHKYLIFLQFYNLFLFFWCANFVTALGQVTLAGAFASYYWTYKKPEDLPAYPIFSSLGRALRYHTGSLAFGSLILAIVQVIRVLLEYLDHKLQGAQNKFAKFLLSCLKCCFWCLEKFIKFLNRNAYIMMAIYGKSFCTSARDAFFLLMRNIIRVAVLDKVTDFLLFLGKLLIVGLVGIISFLFFSGRARATMDSGFTLNYYWVPILTLIVGSYLIAHGFFSVYAMCVDTLFLCFLEDLERNDGSMERPYFMPENMLKILKKNNQGKTVE</sequence>
<evidence type="ECO:0000256" key="14">
    <source>
        <dbReference type="ARBA" id="ARBA00035093"/>
    </source>
</evidence>
<keyword evidence="4" id="KW-0813">Transport</keyword>
<dbReference type="PANTHER" id="PTHR12385">
    <property type="entry name" value="CHOLINE TRANSPORTER-LIKE (SLC FAMILY 44)"/>
    <property type="match status" value="1"/>
</dbReference>
<keyword evidence="12 16" id="KW-0472">Membrane</keyword>
<feature type="transmembrane region" description="Helical" evidence="16">
    <location>
        <begin position="462"/>
        <end position="486"/>
    </location>
</feature>
<keyword evidence="6" id="KW-1003">Cell membrane</keyword>
<protein>
    <recommendedName>
        <fullName evidence="16">Choline transporter-like protein</fullName>
    </recommendedName>
</protein>
<keyword evidence="10 16" id="KW-1133">Transmembrane helix</keyword>
<evidence type="ECO:0000256" key="3">
    <source>
        <dbReference type="ARBA" id="ARBA00007168"/>
    </source>
</evidence>
<dbReference type="GeneTree" id="ENSGT00940000158178"/>
<evidence type="ECO:0000256" key="7">
    <source>
        <dbReference type="ARBA" id="ARBA00022553"/>
    </source>
</evidence>
<feature type="transmembrane region" description="Helical" evidence="16">
    <location>
        <begin position="416"/>
        <end position="441"/>
    </location>
</feature>
<evidence type="ECO:0000256" key="9">
    <source>
        <dbReference type="ARBA" id="ARBA00022787"/>
    </source>
</evidence>
<feature type="transmembrane region" description="Helical" evidence="16">
    <location>
        <begin position="597"/>
        <end position="615"/>
    </location>
</feature>
<evidence type="ECO:0000313" key="17">
    <source>
        <dbReference type="Ensembl" id="ENSPKIP00000026096.1"/>
    </source>
</evidence>
<keyword evidence="9" id="KW-1000">Mitochondrion outer membrane</keyword>